<evidence type="ECO:0000256" key="2">
    <source>
        <dbReference type="ARBA" id="ARBA00004651"/>
    </source>
</evidence>
<dbReference type="GO" id="GO:0005886">
    <property type="term" value="C:plasma membrane"/>
    <property type="evidence" value="ECO:0007669"/>
    <property type="project" value="UniProtKB-SubCell"/>
</dbReference>
<evidence type="ECO:0000256" key="13">
    <source>
        <dbReference type="RuleBase" id="RU364061"/>
    </source>
</evidence>
<evidence type="ECO:0000256" key="11">
    <source>
        <dbReference type="ARBA" id="ARBA00023180"/>
    </source>
</evidence>
<dbReference type="EMBL" id="KY386947">
    <property type="protein sequence ID" value="APX52033.1"/>
    <property type="molecule type" value="Genomic_DNA"/>
</dbReference>
<dbReference type="PROSITE" id="PS50262">
    <property type="entry name" value="G_PROTEIN_RECEP_F1_2"/>
    <property type="match status" value="1"/>
</dbReference>
<evidence type="ECO:0000259" key="14">
    <source>
        <dbReference type="PROSITE" id="PS50262"/>
    </source>
</evidence>
<evidence type="ECO:0000256" key="9">
    <source>
        <dbReference type="ARBA" id="ARBA00023136"/>
    </source>
</evidence>
<reference evidence="17" key="1">
    <citation type="journal article" date="2017" name="BMC Evol. Biol.">
        <title>Population genetics of mouse lemur vomeronasal receptors: current versus past selection and demographic inference.</title>
        <authorList>
            <person name="Hohenbrink P."/>
            <person name="Mundy N.I."/>
            <person name="Radespiel U."/>
        </authorList>
    </citation>
    <scope>NUCLEOTIDE SEQUENCE</scope>
    <source>
        <strain evidence="15">F-20-07</strain>
        <strain evidence="16">F-28-08</strain>
        <strain evidence="17">F-58-07</strain>
        <strain evidence="18">M-75-07</strain>
    </source>
</reference>
<evidence type="ECO:0000256" key="10">
    <source>
        <dbReference type="ARBA" id="ARBA00023170"/>
    </source>
</evidence>
<dbReference type="EMBL" id="KY386962">
    <property type="protein sequence ID" value="APX52048.1"/>
    <property type="molecule type" value="Genomic_DNA"/>
</dbReference>
<protein>
    <recommendedName>
        <fullName evidence="13">Vomeronasal type-1 receptor</fullName>
    </recommendedName>
</protein>
<keyword evidence="11" id="KW-0325">Glycoprotein</keyword>
<organism evidence="17">
    <name type="scientific">Microcebus murinus</name>
    <name type="common">Gray mouse lemur</name>
    <name type="synonym">Lemur murinus</name>
    <dbReference type="NCBI Taxonomy" id="30608"/>
    <lineage>
        <taxon>Eukaryota</taxon>
        <taxon>Metazoa</taxon>
        <taxon>Chordata</taxon>
        <taxon>Craniata</taxon>
        <taxon>Vertebrata</taxon>
        <taxon>Euteleostomi</taxon>
        <taxon>Mammalia</taxon>
        <taxon>Eutheria</taxon>
        <taxon>Euarchontoglires</taxon>
        <taxon>Primates</taxon>
        <taxon>Strepsirrhini</taxon>
        <taxon>Lemuriformes</taxon>
        <taxon>Cheirogaleidae</taxon>
        <taxon>Microcebus</taxon>
    </lineage>
</organism>
<sequence length="302" mass="34539">MIARETILGFVLISQVCVGIIGNSLLLVFYVYMYFIHSHLRKPIDVIFMHLTLVNILSILFSLTPHIMVYFGVGSAISGVSCKAFLYINRLTRDLSICTTSLLSTFQAITISPRNAKWAWLKSRLSTSVFPSFFFFWILNMLIYIHLIDTGVSRTNVSMVGAGYFQAYCRSEVRNNPSHSFVSVLLIKDLLLVFLMICTSLYMVDVLRRHHRRAKHLHSPSLSAQLSPENKATHSILVVVSIFVLFYSLNNVMTLYIFYAPRKNSKLYPITVLFSSCYPTICPFLLMKNSKIISHIYSSFLR</sequence>
<dbReference type="PANTHER" id="PTHR24062">
    <property type="entry name" value="VOMERONASAL TYPE-1 RECEPTOR"/>
    <property type="match status" value="1"/>
</dbReference>
<evidence type="ECO:0000313" key="18">
    <source>
        <dbReference type="EMBL" id="APX52048.1"/>
    </source>
</evidence>
<feature type="domain" description="G-protein coupled receptors family 1 profile" evidence="14">
    <location>
        <begin position="22"/>
        <end position="286"/>
    </location>
</feature>
<evidence type="ECO:0000256" key="1">
    <source>
        <dbReference type="ARBA" id="ARBA00003878"/>
    </source>
</evidence>
<dbReference type="GO" id="GO:0016503">
    <property type="term" value="F:pheromone receptor activity"/>
    <property type="evidence" value="ECO:0007669"/>
    <property type="project" value="InterPro"/>
</dbReference>
<keyword evidence="12 13" id="KW-0807">Transducer</keyword>
<dbReference type="PRINTS" id="PR01534">
    <property type="entry name" value="VOMERONASL1R"/>
</dbReference>
<keyword evidence="9 13" id="KW-0472">Membrane</keyword>
<evidence type="ECO:0000256" key="6">
    <source>
        <dbReference type="ARBA" id="ARBA00022692"/>
    </source>
</evidence>
<dbReference type="EMBL" id="KY386948">
    <property type="protein sequence ID" value="APX52034.1"/>
    <property type="molecule type" value="Genomic_DNA"/>
</dbReference>
<feature type="transmembrane region" description="Helical" evidence="13">
    <location>
        <begin position="267"/>
        <end position="286"/>
    </location>
</feature>
<dbReference type="FunFam" id="1.20.1070.10:FF:000033">
    <property type="entry name" value="Vomeronasal type-1 receptor"/>
    <property type="match status" value="1"/>
</dbReference>
<evidence type="ECO:0000313" key="17">
    <source>
        <dbReference type="EMBL" id="APX52036.1"/>
    </source>
</evidence>
<feature type="transmembrane region" description="Helical" evidence="13">
    <location>
        <begin position="181"/>
        <end position="204"/>
    </location>
</feature>
<keyword evidence="10 13" id="KW-0675">Receptor</keyword>
<comment type="similarity">
    <text evidence="3 13">Belongs to the G-protein coupled receptor 1 family.</text>
</comment>
<comment type="function">
    <text evidence="1">Putative pheromone receptor.</text>
</comment>
<evidence type="ECO:0000256" key="12">
    <source>
        <dbReference type="ARBA" id="ARBA00023224"/>
    </source>
</evidence>
<dbReference type="GO" id="GO:0007606">
    <property type="term" value="P:sensory perception of chemical stimulus"/>
    <property type="evidence" value="ECO:0007669"/>
    <property type="project" value="UniProtKB-ARBA"/>
</dbReference>
<comment type="subcellular location">
    <subcellularLocation>
        <location evidence="2 13">Cell membrane</location>
        <topology evidence="2 13">Multi-pass membrane protein</topology>
    </subcellularLocation>
</comment>
<evidence type="ECO:0000256" key="8">
    <source>
        <dbReference type="ARBA" id="ARBA00023040"/>
    </source>
</evidence>
<keyword evidence="5 13" id="KW-0589">Pheromone response</keyword>
<evidence type="ECO:0000256" key="5">
    <source>
        <dbReference type="ARBA" id="ARBA00022507"/>
    </source>
</evidence>
<dbReference type="InterPro" id="IPR004072">
    <property type="entry name" value="Vmron_rcpt_1"/>
</dbReference>
<keyword evidence="4 13" id="KW-1003">Cell membrane</keyword>
<evidence type="ECO:0000256" key="4">
    <source>
        <dbReference type="ARBA" id="ARBA00022475"/>
    </source>
</evidence>
<dbReference type="Pfam" id="PF03402">
    <property type="entry name" value="V1R"/>
    <property type="match status" value="1"/>
</dbReference>
<evidence type="ECO:0000256" key="7">
    <source>
        <dbReference type="ARBA" id="ARBA00022989"/>
    </source>
</evidence>
<dbReference type="GO" id="GO:0019236">
    <property type="term" value="P:response to pheromone"/>
    <property type="evidence" value="ECO:0007669"/>
    <property type="project" value="UniProtKB-KW"/>
</dbReference>
<evidence type="ECO:0000256" key="3">
    <source>
        <dbReference type="ARBA" id="ARBA00010663"/>
    </source>
</evidence>
<name>A0A1P8NTX7_MICMU</name>
<dbReference type="InterPro" id="IPR017452">
    <property type="entry name" value="GPCR_Rhodpsn_7TM"/>
</dbReference>
<feature type="transmembrane region" description="Helical" evidence="13">
    <location>
        <begin position="6"/>
        <end position="32"/>
    </location>
</feature>
<keyword evidence="7 13" id="KW-1133">Transmembrane helix</keyword>
<accession>A0A1P8NTX7</accession>
<feature type="transmembrane region" description="Helical" evidence="13">
    <location>
        <begin position="236"/>
        <end position="261"/>
    </location>
</feature>
<dbReference type="SUPFAM" id="SSF81321">
    <property type="entry name" value="Family A G protein-coupled receptor-like"/>
    <property type="match status" value="1"/>
</dbReference>
<dbReference type="AlphaFoldDB" id="A0A1P8NTX7"/>
<dbReference type="Gene3D" id="1.20.1070.10">
    <property type="entry name" value="Rhodopsin 7-helix transmembrane proteins"/>
    <property type="match status" value="1"/>
</dbReference>
<evidence type="ECO:0000313" key="15">
    <source>
        <dbReference type="EMBL" id="APX52033.1"/>
    </source>
</evidence>
<dbReference type="EMBL" id="KY386950">
    <property type="protein sequence ID" value="APX52036.1"/>
    <property type="molecule type" value="Genomic_DNA"/>
</dbReference>
<evidence type="ECO:0000313" key="16">
    <source>
        <dbReference type="EMBL" id="APX52034.1"/>
    </source>
</evidence>
<keyword evidence="8 13" id="KW-0297">G-protein coupled receptor</keyword>
<proteinExistence type="inferred from homology"/>
<keyword evidence="6 13" id="KW-0812">Transmembrane</keyword>
<feature type="transmembrane region" description="Helical" evidence="13">
    <location>
        <begin position="129"/>
        <end position="148"/>
    </location>
</feature>